<evidence type="ECO:0000313" key="1">
    <source>
        <dbReference type="EMBL" id="TSJ91809.1"/>
    </source>
</evidence>
<dbReference type="EMBL" id="VMHL01000001">
    <property type="protein sequence ID" value="TSJ91809.1"/>
    <property type="molecule type" value="Genomic_DNA"/>
</dbReference>
<dbReference type="AlphaFoldDB" id="A0A556RSF4"/>
<reference evidence="1 2" key="1">
    <citation type="submission" date="2019-07" db="EMBL/GenBank/DDBJ databases">
        <title>Gilliamella genomes.</title>
        <authorList>
            <person name="Zheng H."/>
        </authorList>
    </citation>
    <scope>NUCLEOTIDE SEQUENCE [LARGE SCALE GENOMIC DNA]</scope>
    <source>
        <strain evidence="1 2">W8131</strain>
    </source>
</reference>
<gene>
    <name evidence="1" type="ORF">FPQ14_00645</name>
</gene>
<name>A0A556RSF4_9GAMM</name>
<dbReference type="Proteomes" id="UP000319138">
    <property type="component" value="Unassembled WGS sequence"/>
</dbReference>
<comment type="caution">
    <text evidence="1">The sequence shown here is derived from an EMBL/GenBank/DDBJ whole genome shotgun (WGS) entry which is preliminary data.</text>
</comment>
<protein>
    <submittedName>
        <fullName evidence="1">Uncharacterized protein</fullName>
    </submittedName>
</protein>
<accession>A0A556RSF4</accession>
<dbReference type="RefSeq" id="WP_144187539.1">
    <property type="nucleotide sequence ID" value="NZ_VMHL01000001.1"/>
</dbReference>
<proteinExistence type="predicted"/>
<sequence>MKTLDQHVENNYERAYCNMMNDAEIRDAKDDWIEARAEELIKNFGNDNDWQIIELLKIKLESKSIDADIYDKFVVDICYSQATFEFNKSFNVKAWRLPRKRCLFTTYILCPLCEGFFTRLKQ</sequence>
<organism evidence="1 2">
    <name type="scientific">Gilliamella apicola</name>
    <dbReference type="NCBI Taxonomy" id="1196095"/>
    <lineage>
        <taxon>Bacteria</taxon>
        <taxon>Pseudomonadati</taxon>
        <taxon>Pseudomonadota</taxon>
        <taxon>Gammaproteobacteria</taxon>
        <taxon>Orbales</taxon>
        <taxon>Orbaceae</taxon>
        <taxon>Gilliamella</taxon>
    </lineage>
</organism>
<evidence type="ECO:0000313" key="2">
    <source>
        <dbReference type="Proteomes" id="UP000319138"/>
    </source>
</evidence>